<dbReference type="Proteomes" id="UP000789525">
    <property type="component" value="Unassembled WGS sequence"/>
</dbReference>
<proteinExistence type="predicted"/>
<protein>
    <submittedName>
        <fullName evidence="1">11528_t:CDS:1</fullName>
    </submittedName>
</protein>
<sequence length="182" mass="19762">MGHSSEETIVVKLMGVSTFDTPLTSDAASAAKTISKPAALSKATIPAKRSTPNSFKKTFTNGLGTNHNHLRNNRDSKEHLAVVYGDDIRSKSLDAPRPGESEMDRIIRGATLRPDQACSEKLSSPLVRIHSECFTGETVQSARCDCGEQLNEAIRLIQSEGRGVVIYLRQEGRGIGLADKLR</sequence>
<accession>A0ACA9LTT5</accession>
<keyword evidence="2" id="KW-1185">Reference proteome</keyword>
<evidence type="ECO:0000313" key="2">
    <source>
        <dbReference type="Proteomes" id="UP000789525"/>
    </source>
</evidence>
<gene>
    <name evidence="1" type="ORF">ACOLOM_LOCUS4571</name>
</gene>
<dbReference type="EMBL" id="CAJVPT010007688">
    <property type="protein sequence ID" value="CAG8543767.1"/>
    <property type="molecule type" value="Genomic_DNA"/>
</dbReference>
<comment type="caution">
    <text evidence="1">The sequence shown here is derived from an EMBL/GenBank/DDBJ whole genome shotgun (WGS) entry which is preliminary data.</text>
</comment>
<evidence type="ECO:0000313" key="1">
    <source>
        <dbReference type="EMBL" id="CAG8543767.1"/>
    </source>
</evidence>
<organism evidence="1 2">
    <name type="scientific">Acaulospora colombiana</name>
    <dbReference type="NCBI Taxonomy" id="27376"/>
    <lineage>
        <taxon>Eukaryota</taxon>
        <taxon>Fungi</taxon>
        <taxon>Fungi incertae sedis</taxon>
        <taxon>Mucoromycota</taxon>
        <taxon>Glomeromycotina</taxon>
        <taxon>Glomeromycetes</taxon>
        <taxon>Diversisporales</taxon>
        <taxon>Acaulosporaceae</taxon>
        <taxon>Acaulospora</taxon>
    </lineage>
</organism>
<name>A0ACA9LTT5_9GLOM</name>
<reference evidence="1" key="1">
    <citation type="submission" date="2021-06" db="EMBL/GenBank/DDBJ databases">
        <authorList>
            <person name="Kallberg Y."/>
            <person name="Tangrot J."/>
            <person name="Rosling A."/>
        </authorList>
    </citation>
    <scope>NUCLEOTIDE SEQUENCE</scope>
    <source>
        <strain evidence="1">CL356</strain>
    </source>
</reference>